<organism evidence="1 2">
    <name type="scientific">Mytilus edulis</name>
    <name type="common">Blue mussel</name>
    <dbReference type="NCBI Taxonomy" id="6550"/>
    <lineage>
        <taxon>Eukaryota</taxon>
        <taxon>Metazoa</taxon>
        <taxon>Spiralia</taxon>
        <taxon>Lophotrochozoa</taxon>
        <taxon>Mollusca</taxon>
        <taxon>Bivalvia</taxon>
        <taxon>Autobranchia</taxon>
        <taxon>Pteriomorphia</taxon>
        <taxon>Mytilida</taxon>
        <taxon>Mytiloidea</taxon>
        <taxon>Mytilidae</taxon>
        <taxon>Mytilinae</taxon>
        <taxon>Mytilus</taxon>
    </lineage>
</organism>
<dbReference type="Proteomes" id="UP000683360">
    <property type="component" value="Unassembled WGS sequence"/>
</dbReference>
<evidence type="ECO:0000313" key="1">
    <source>
        <dbReference type="EMBL" id="CAG2241497.1"/>
    </source>
</evidence>
<sequence>MQILRTVCKEMGWTYFFIYSLRPVNSPACLLNWIVLTVLHFLTPEQQDMVAEGFNYNSRNSPETEELAQMNASFWPVFVNITHVESAILQKEGEEDNFVSEQEERTIVMDKKEEIYYESENLNSSIEDNDTDTHRTLENETAIILGRQVSQLTESQVKPSSSQRKSRQSPQVQTIMVIQYGGLQCMARVSSKTELYKVVKERFPESGNVSLIYEGSVLDDSVCFDLLGHHPHIEVRRLQ</sequence>
<gene>
    <name evidence="1" type="ORF">MEDL_53723</name>
</gene>
<evidence type="ECO:0000313" key="2">
    <source>
        <dbReference type="Proteomes" id="UP000683360"/>
    </source>
</evidence>
<accession>A0A8S3U6J3</accession>
<dbReference type="EMBL" id="CAJPWZ010002589">
    <property type="protein sequence ID" value="CAG2241497.1"/>
    <property type="molecule type" value="Genomic_DNA"/>
</dbReference>
<protein>
    <submittedName>
        <fullName evidence="1">Uncharacterized protein</fullName>
    </submittedName>
</protein>
<name>A0A8S3U6J3_MYTED</name>
<reference evidence="1" key="1">
    <citation type="submission" date="2021-03" db="EMBL/GenBank/DDBJ databases">
        <authorList>
            <person name="Bekaert M."/>
        </authorList>
    </citation>
    <scope>NUCLEOTIDE SEQUENCE</scope>
</reference>
<keyword evidence="2" id="KW-1185">Reference proteome</keyword>
<comment type="caution">
    <text evidence="1">The sequence shown here is derived from an EMBL/GenBank/DDBJ whole genome shotgun (WGS) entry which is preliminary data.</text>
</comment>
<proteinExistence type="predicted"/>
<dbReference type="AlphaFoldDB" id="A0A8S3U6J3"/>